<evidence type="ECO:0000259" key="11">
    <source>
        <dbReference type="PROSITE" id="PS50928"/>
    </source>
</evidence>
<dbReference type="AlphaFoldDB" id="A0A7W7YGN0"/>
<evidence type="ECO:0000313" key="13">
    <source>
        <dbReference type="Proteomes" id="UP000590740"/>
    </source>
</evidence>
<dbReference type="InterPro" id="IPR035906">
    <property type="entry name" value="MetI-like_sf"/>
</dbReference>
<evidence type="ECO:0000256" key="4">
    <source>
        <dbReference type="ARBA" id="ARBA00022448"/>
    </source>
</evidence>
<dbReference type="GO" id="GO:0022857">
    <property type="term" value="F:transmembrane transporter activity"/>
    <property type="evidence" value="ECO:0007669"/>
    <property type="project" value="InterPro"/>
</dbReference>
<gene>
    <name evidence="12" type="ORF">HNQ65_005368</name>
</gene>
<keyword evidence="4 10" id="KW-0813">Transport</keyword>
<dbReference type="CDD" id="cd06261">
    <property type="entry name" value="TM_PBP2"/>
    <property type="match status" value="1"/>
</dbReference>
<dbReference type="Pfam" id="PF00528">
    <property type="entry name" value="BPD_transp_1"/>
    <property type="match status" value="1"/>
</dbReference>
<keyword evidence="9 10" id="KW-0472">Membrane</keyword>
<evidence type="ECO:0000256" key="5">
    <source>
        <dbReference type="ARBA" id="ARBA00022475"/>
    </source>
</evidence>
<sequence>MSAATAISVSKTRRALYAAGLFVVASAVFYGVFASVAYPWNWSGVWKYRFQFGSGWLMTMGLSLVAMVVSIGFGFVLMLGRRAPWEPVRMACGGVVELVRGSPLLVQLLIGHYIIAQALSIEQPVVTGIILLGCFEGAYLAEIFRGAVESISASQMEAARAVGFGKVQTYRFVIIPQALRRALPGTTGQLVSLIKDSSLLSVIGIEELVQKVKIMNSASYAPLEGYLPLVAAYLIVTLPLSYVARRLEGRFAYET</sequence>
<dbReference type="GO" id="GO:0043190">
    <property type="term" value="C:ATP-binding cassette (ABC) transporter complex"/>
    <property type="evidence" value="ECO:0007669"/>
    <property type="project" value="InterPro"/>
</dbReference>
<evidence type="ECO:0000256" key="7">
    <source>
        <dbReference type="ARBA" id="ARBA00022970"/>
    </source>
</evidence>
<protein>
    <submittedName>
        <fullName evidence="12">Polar amino acid transport system permease protein</fullName>
    </submittedName>
</protein>
<dbReference type="InterPro" id="IPR010065">
    <property type="entry name" value="AA_ABC_transptr_permease_3TM"/>
</dbReference>
<evidence type="ECO:0000256" key="6">
    <source>
        <dbReference type="ARBA" id="ARBA00022692"/>
    </source>
</evidence>
<evidence type="ECO:0000256" key="2">
    <source>
        <dbReference type="ARBA" id="ARBA00004429"/>
    </source>
</evidence>
<keyword evidence="6 10" id="KW-0812">Transmembrane</keyword>
<feature type="transmembrane region" description="Helical" evidence="10">
    <location>
        <begin position="56"/>
        <end position="80"/>
    </location>
</feature>
<evidence type="ECO:0000256" key="10">
    <source>
        <dbReference type="RuleBase" id="RU363032"/>
    </source>
</evidence>
<evidence type="ECO:0000256" key="9">
    <source>
        <dbReference type="ARBA" id="ARBA00023136"/>
    </source>
</evidence>
<comment type="function">
    <text evidence="1">Part of the binding-protein-dependent transport system for glutamine; probably responsible for the translocation of the substrate across the membrane.</text>
</comment>
<dbReference type="EMBL" id="JACHIG010000027">
    <property type="protein sequence ID" value="MBB5035754.1"/>
    <property type="molecule type" value="Genomic_DNA"/>
</dbReference>
<keyword evidence="5" id="KW-1003">Cell membrane</keyword>
<evidence type="ECO:0000256" key="3">
    <source>
        <dbReference type="ARBA" id="ARBA00010072"/>
    </source>
</evidence>
<evidence type="ECO:0000256" key="1">
    <source>
        <dbReference type="ARBA" id="ARBA00003159"/>
    </source>
</evidence>
<dbReference type="PANTHER" id="PTHR30614">
    <property type="entry name" value="MEMBRANE COMPONENT OF AMINO ACID ABC TRANSPORTER"/>
    <property type="match status" value="1"/>
</dbReference>
<proteinExistence type="inferred from homology"/>
<keyword evidence="8 10" id="KW-1133">Transmembrane helix</keyword>
<accession>A0A7W7YGN0</accession>
<dbReference type="PROSITE" id="PS50928">
    <property type="entry name" value="ABC_TM1"/>
    <property type="match status" value="1"/>
</dbReference>
<name>A0A7W7YGN0_9BACT</name>
<dbReference type="SUPFAM" id="SSF161098">
    <property type="entry name" value="MetI-like"/>
    <property type="match status" value="1"/>
</dbReference>
<dbReference type="RefSeq" id="WP_184344864.1">
    <property type="nucleotide sequence ID" value="NZ_JACHIG010000027.1"/>
</dbReference>
<keyword evidence="7" id="KW-0029">Amino-acid transport</keyword>
<dbReference type="InterPro" id="IPR043429">
    <property type="entry name" value="ArtM/GltK/GlnP/TcyL/YhdX-like"/>
</dbReference>
<dbReference type="PANTHER" id="PTHR30614:SF20">
    <property type="entry name" value="GLUTAMINE TRANSPORT SYSTEM PERMEASE PROTEIN GLNP"/>
    <property type="match status" value="1"/>
</dbReference>
<dbReference type="Gene3D" id="1.10.3720.10">
    <property type="entry name" value="MetI-like"/>
    <property type="match status" value="1"/>
</dbReference>
<evidence type="ECO:0000313" key="12">
    <source>
        <dbReference type="EMBL" id="MBB5035754.1"/>
    </source>
</evidence>
<comment type="caution">
    <text evidence="12">The sequence shown here is derived from an EMBL/GenBank/DDBJ whole genome shotgun (WGS) entry which is preliminary data.</text>
</comment>
<feature type="domain" description="ABC transmembrane type-1" evidence="11">
    <location>
        <begin position="56"/>
        <end position="244"/>
    </location>
</feature>
<dbReference type="Proteomes" id="UP000590740">
    <property type="component" value="Unassembled WGS sequence"/>
</dbReference>
<dbReference type="NCBIfam" id="TIGR01726">
    <property type="entry name" value="HEQRo_perm_3TM"/>
    <property type="match status" value="1"/>
</dbReference>
<evidence type="ECO:0000256" key="8">
    <source>
        <dbReference type="ARBA" id="ARBA00022989"/>
    </source>
</evidence>
<organism evidence="12 13">
    <name type="scientific">Prosthecobacter vanneervenii</name>
    <dbReference type="NCBI Taxonomy" id="48466"/>
    <lineage>
        <taxon>Bacteria</taxon>
        <taxon>Pseudomonadati</taxon>
        <taxon>Verrucomicrobiota</taxon>
        <taxon>Verrucomicrobiia</taxon>
        <taxon>Verrucomicrobiales</taxon>
        <taxon>Verrucomicrobiaceae</taxon>
        <taxon>Prosthecobacter</taxon>
    </lineage>
</organism>
<comment type="similarity">
    <text evidence="3">Belongs to the binding-protein-dependent transport system permease family. HisMQ subfamily.</text>
</comment>
<dbReference type="GO" id="GO:0006865">
    <property type="term" value="P:amino acid transport"/>
    <property type="evidence" value="ECO:0007669"/>
    <property type="project" value="UniProtKB-KW"/>
</dbReference>
<feature type="transmembrane region" description="Helical" evidence="10">
    <location>
        <begin position="225"/>
        <end position="244"/>
    </location>
</feature>
<keyword evidence="13" id="KW-1185">Reference proteome</keyword>
<reference evidence="12 13" key="1">
    <citation type="submission" date="2020-08" db="EMBL/GenBank/DDBJ databases">
        <title>Genomic Encyclopedia of Type Strains, Phase IV (KMG-IV): sequencing the most valuable type-strain genomes for metagenomic binning, comparative biology and taxonomic classification.</title>
        <authorList>
            <person name="Goeker M."/>
        </authorList>
    </citation>
    <scope>NUCLEOTIDE SEQUENCE [LARGE SCALE GENOMIC DNA]</scope>
    <source>
        <strain evidence="12 13">DSM 12252</strain>
    </source>
</reference>
<feature type="transmembrane region" description="Helical" evidence="10">
    <location>
        <begin position="15"/>
        <end position="36"/>
    </location>
</feature>
<comment type="subcellular location">
    <subcellularLocation>
        <location evidence="2">Cell inner membrane</location>
        <topology evidence="2">Multi-pass membrane protein</topology>
    </subcellularLocation>
    <subcellularLocation>
        <location evidence="10">Cell membrane</location>
        <topology evidence="10">Multi-pass membrane protein</topology>
    </subcellularLocation>
</comment>
<dbReference type="InterPro" id="IPR000515">
    <property type="entry name" value="MetI-like"/>
</dbReference>